<keyword evidence="1" id="KW-1133">Transmembrane helix</keyword>
<protein>
    <recommendedName>
        <fullName evidence="4">Type VII secretion integral membrane protein EccD</fullName>
    </recommendedName>
</protein>
<feature type="transmembrane region" description="Helical" evidence="1">
    <location>
        <begin position="171"/>
        <end position="191"/>
    </location>
</feature>
<feature type="transmembrane region" description="Helical" evidence="1">
    <location>
        <begin position="418"/>
        <end position="437"/>
    </location>
</feature>
<evidence type="ECO:0008006" key="4">
    <source>
        <dbReference type="Google" id="ProtNLM"/>
    </source>
</evidence>
<evidence type="ECO:0000256" key="1">
    <source>
        <dbReference type="SAM" id="Phobius"/>
    </source>
</evidence>
<comment type="caution">
    <text evidence="2">The sequence shown here is derived from an EMBL/GenBank/DDBJ whole genome shotgun (WGS) entry which is preliminary data.</text>
</comment>
<dbReference type="OrthoDB" id="3228560at2"/>
<keyword evidence="1" id="KW-0812">Transmembrane</keyword>
<feature type="transmembrane region" description="Helical" evidence="1">
    <location>
        <begin position="321"/>
        <end position="340"/>
    </location>
</feature>
<evidence type="ECO:0000313" key="2">
    <source>
        <dbReference type="EMBL" id="KTR83708.1"/>
    </source>
</evidence>
<keyword evidence="1" id="KW-0472">Membrane</keyword>
<keyword evidence="3" id="KW-1185">Reference proteome</keyword>
<feature type="transmembrane region" description="Helical" evidence="1">
    <location>
        <begin position="227"/>
        <end position="249"/>
    </location>
</feature>
<feature type="transmembrane region" description="Helical" evidence="1">
    <location>
        <begin position="144"/>
        <end position="165"/>
    </location>
</feature>
<feature type="transmembrane region" description="Helical" evidence="1">
    <location>
        <begin position="294"/>
        <end position="315"/>
    </location>
</feature>
<accession>A0A147EH58</accession>
<feature type="transmembrane region" description="Helical" evidence="1">
    <location>
        <begin position="203"/>
        <end position="221"/>
    </location>
</feature>
<dbReference type="Proteomes" id="UP000070810">
    <property type="component" value="Unassembled WGS sequence"/>
</dbReference>
<organism evidence="2 3">
    <name type="scientific">Leucobacter chromiiresistens</name>
    <dbReference type="NCBI Taxonomy" id="1079994"/>
    <lineage>
        <taxon>Bacteria</taxon>
        <taxon>Bacillati</taxon>
        <taxon>Actinomycetota</taxon>
        <taxon>Actinomycetes</taxon>
        <taxon>Micrococcales</taxon>
        <taxon>Microbacteriaceae</taxon>
        <taxon>Leucobacter</taxon>
    </lineage>
</organism>
<feature type="transmembrane region" description="Helical" evidence="1">
    <location>
        <begin position="118"/>
        <end position="137"/>
    </location>
</feature>
<dbReference type="AlphaFoldDB" id="A0A147EH58"/>
<reference evidence="2 3" key="1">
    <citation type="journal article" date="2016" name="Front. Microbiol.">
        <title>Genomic Resource of Rice Seed Associated Bacteria.</title>
        <authorList>
            <person name="Midha S."/>
            <person name="Bansal K."/>
            <person name="Sharma S."/>
            <person name="Kumar N."/>
            <person name="Patil P.P."/>
            <person name="Chaudhry V."/>
            <person name="Patil P.B."/>
        </authorList>
    </citation>
    <scope>NUCLEOTIDE SEQUENCE [LARGE SCALE GENOMIC DNA]</scope>
    <source>
        <strain evidence="2 3">NS354</strain>
    </source>
</reference>
<feature type="transmembrane region" description="Helical" evidence="1">
    <location>
        <begin position="376"/>
        <end position="397"/>
    </location>
</feature>
<evidence type="ECO:0000313" key="3">
    <source>
        <dbReference type="Proteomes" id="UP000070810"/>
    </source>
</evidence>
<dbReference type="PATRIC" id="fig|1079994.3.peg.2349"/>
<sequence>MSQPAPHLRRIALDAAGDRHDLVVPQNEALAGALAAVGVHLGAEDRVLGPDGSVVDTATAVRDLREGGLYAVAGAPAEGSARAVSAERSSGVSPLPWALTGFGVAAAAMAGAVPQLRWATVVVLALAAVAAVLSSALGRREQGAAVAAALGLGGAAAAVAVWPSVVDTPGLAIAVGAAGVSVLAAMLGFAARSSRVRAAATPVIVVSALFAGLAMISPSLGWSPAQLLIVAAAAAAVGLRAAPSLLVGVDPGYHIDYGRFMVLRWTVRGRVPEFIERVDELRVRAIVEAAEARLASTVAVLSVLAAAGIPAAVVPLSSGDLVQVISGALFATWMVLALLLTSRRTAAPRLRTPPRAAVAVGLLGLIVGLAPSVSGGAGTLVAGVVLAAGAIAAVVILPLARGERSLGWSRTGDIVDSIAVALVLPCGILAAGTLNLLQGVLAA</sequence>
<name>A0A147EH58_9MICO</name>
<feature type="transmembrane region" description="Helical" evidence="1">
    <location>
        <begin position="352"/>
        <end position="370"/>
    </location>
</feature>
<dbReference type="EMBL" id="LDRK01000080">
    <property type="protein sequence ID" value="KTR83708.1"/>
    <property type="molecule type" value="Genomic_DNA"/>
</dbReference>
<dbReference type="RefSeq" id="WP_058594393.1">
    <property type="nucleotide sequence ID" value="NZ_LDRK01000080.1"/>
</dbReference>
<gene>
    <name evidence="2" type="ORF">NS354_10220</name>
</gene>
<feature type="transmembrane region" description="Helical" evidence="1">
    <location>
        <begin position="95"/>
        <end position="112"/>
    </location>
</feature>
<proteinExistence type="predicted"/>